<feature type="region of interest" description="Disordered" evidence="5">
    <location>
        <begin position="608"/>
        <end position="667"/>
    </location>
</feature>
<keyword evidence="1" id="KW-0805">Transcription regulation</keyword>
<dbReference type="SUPFAM" id="SSF47454">
    <property type="entry name" value="A DNA-binding domain in eukaryotic transcription factors"/>
    <property type="match status" value="1"/>
</dbReference>
<feature type="region of interest" description="Disordered" evidence="5">
    <location>
        <begin position="444"/>
        <end position="469"/>
    </location>
</feature>
<dbReference type="InterPro" id="IPR043321">
    <property type="entry name" value="bZIP_BACH"/>
</dbReference>
<keyword evidence="4" id="KW-0175">Coiled coil</keyword>
<evidence type="ECO:0000256" key="1">
    <source>
        <dbReference type="ARBA" id="ARBA00023015"/>
    </source>
</evidence>
<dbReference type="OrthoDB" id="6365358at2759"/>
<evidence type="ECO:0000313" key="9">
    <source>
        <dbReference type="Proteomes" id="UP001046870"/>
    </source>
</evidence>
<dbReference type="Gene3D" id="1.10.880.10">
    <property type="entry name" value="Transcription factor, Skn-1-like, DNA-binding domain"/>
    <property type="match status" value="1"/>
</dbReference>
<dbReference type="PANTHER" id="PTHR46105:SF23">
    <property type="entry name" value="TRANSCRIPTION REGULATOR PROTEIN BACH1"/>
    <property type="match status" value="1"/>
</dbReference>
<feature type="compositionally biased region" description="Polar residues" evidence="5">
    <location>
        <begin position="610"/>
        <end position="624"/>
    </location>
</feature>
<dbReference type="Proteomes" id="UP001046870">
    <property type="component" value="Chromosome 9"/>
</dbReference>
<dbReference type="Pfam" id="PF00651">
    <property type="entry name" value="BTB"/>
    <property type="match status" value="1"/>
</dbReference>
<name>A0A9D3PXV4_MEGAT</name>
<evidence type="ECO:0000256" key="5">
    <source>
        <dbReference type="SAM" id="MobiDB-lite"/>
    </source>
</evidence>
<organism evidence="8 9">
    <name type="scientific">Megalops atlanticus</name>
    <name type="common">Tarpon</name>
    <name type="synonym">Clupea gigantea</name>
    <dbReference type="NCBI Taxonomy" id="7932"/>
    <lineage>
        <taxon>Eukaryota</taxon>
        <taxon>Metazoa</taxon>
        <taxon>Chordata</taxon>
        <taxon>Craniata</taxon>
        <taxon>Vertebrata</taxon>
        <taxon>Euteleostomi</taxon>
        <taxon>Actinopterygii</taxon>
        <taxon>Neopterygii</taxon>
        <taxon>Teleostei</taxon>
        <taxon>Elopiformes</taxon>
        <taxon>Megalopidae</taxon>
        <taxon>Megalops</taxon>
    </lineage>
</organism>
<dbReference type="EMBL" id="JAFDVH010000009">
    <property type="protein sequence ID" value="KAG7471196.1"/>
    <property type="molecule type" value="Genomic_DNA"/>
</dbReference>
<feature type="coiled-coil region" evidence="4">
    <location>
        <begin position="540"/>
        <end position="567"/>
    </location>
</feature>
<dbReference type="Gene3D" id="3.30.710.10">
    <property type="entry name" value="Potassium Channel Kv1.1, Chain A"/>
    <property type="match status" value="1"/>
</dbReference>
<dbReference type="InterPro" id="IPR050457">
    <property type="entry name" value="ZnFinger_BTB_dom_contain"/>
</dbReference>
<feature type="compositionally biased region" description="Low complexity" evidence="5">
    <location>
        <begin position="652"/>
        <end position="667"/>
    </location>
</feature>
<dbReference type="InterPro" id="IPR008917">
    <property type="entry name" value="TF_DNA-bd_sf"/>
</dbReference>
<dbReference type="PROSITE" id="PS50097">
    <property type="entry name" value="BTB"/>
    <property type="match status" value="1"/>
</dbReference>
<evidence type="ECO:0000259" key="7">
    <source>
        <dbReference type="PROSITE" id="PS50217"/>
    </source>
</evidence>
<dbReference type="InterPro" id="IPR004826">
    <property type="entry name" value="bZIP_Maf"/>
</dbReference>
<evidence type="ECO:0000259" key="6">
    <source>
        <dbReference type="PROSITE" id="PS50097"/>
    </source>
</evidence>
<dbReference type="GO" id="GO:0000981">
    <property type="term" value="F:DNA-binding transcription factor activity, RNA polymerase II-specific"/>
    <property type="evidence" value="ECO:0007669"/>
    <property type="project" value="TreeGrafter"/>
</dbReference>
<keyword evidence="3" id="KW-0804">Transcription</keyword>
<dbReference type="InterPro" id="IPR000210">
    <property type="entry name" value="BTB/POZ_dom"/>
</dbReference>
<feature type="region of interest" description="Disordered" evidence="5">
    <location>
        <begin position="140"/>
        <end position="171"/>
    </location>
</feature>
<gene>
    <name evidence="8" type="ORF">MATL_G00121880</name>
</gene>
<dbReference type="CDD" id="cd14719">
    <property type="entry name" value="bZIP_BACH"/>
    <property type="match status" value="1"/>
</dbReference>
<sequence length="705" mass="76786">MTVYVPHHRQNDVLCDVTVVVENKSYRAHRSVLASCSDYFHNRVTSHAGQGLVIALPDEVTAEGFDALLQFAYTAKLLFTKENILEIHNCATILGFHNLEKACFDFLIPKFFDSGKRLHEIQRKVCCKTKCCKQKSLPNSRSNLDEAENGEEHSGAESPDAALRKKRDETQCPSAKVTSELTEACGPNCLEKDVQTDYSLLCPKYRKFQMAYGKDRFCLEDYGPQMSPLSPALTSEGCASPCVPCTSNENNDPTRNLCARHVPEAGSACEKDVTPAANCLPCSPAASENSNATGFGGASDLGCDQPVETPVVASDCCAVGPVKAHPLNNSVATEGGDVVSEAGNEGAMEFEASESALSSLVQKEGGGDRTSVEREVAEHLAKGFWPDPCPSQAETFLLDPEGQSVLGKATDFHWLKQLDLSSSTGDCPFLRELGEEVQLPECEGVSQPEKSPYISSINSGDDSDCDTEGDSEAYNIERAREVQLPFPVEQISSLSRNDFQHTLRLHNLTREQLDFVHDVRRRSKNRIAARRCRKRKLDCILNLECEIDKLKSEKEKLMQEQNQLKLRKGETLQSLTALCHKVCSEATLSPDQLEFLAKFSSPDCPASLLMTPTPSPNLSIQDQGLPTGVSMDACPSEDPSPGETLPTPQPALPSGSSPAPPLLETADCPAPAQCDPCPIVDIPLDMNSQCPAQEESNTTPPIIFD</sequence>
<feature type="domain" description="BTB" evidence="6">
    <location>
        <begin position="15"/>
        <end position="81"/>
    </location>
</feature>
<proteinExistence type="predicted"/>
<dbReference type="SMART" id="SM00225">
    <property type="entry name" value="BTB"/>
    <property type="match status" value="1"/>
</dbReference>
<reference evidence="8" key="1">
    <citation type="submission" date="2021-01" db="EMBL/GenBank/DDBJ databases">
        <authorList>
            <person name="Zahm M."/>
            <person name="Roques C."/>
            <person name="Cabau C."/>
            <person name="Klopp C."/>
            <person name="Donnadieu C."/>
            <person name="Jouanno E."/>
            <person name="Lampietro C."/>
            <person name="Louis A."/>
            <person name="Herpin A."/>
            <person name="Echchiki A."/>
            <person name="Berthelot C."/>
            <person name="Parey E."/>
            <person name="Roest-Crollius H."/>
            <person name="Braasch I."/>
            <person name="Postlethwait J."/>
            <person name="Bobe J."/>
            <person name="Montfort J."/>
            <person name="Bouchez O."/>
            <person name="Begum T."/>
            <person name="Mejri S."/>
            <person name="Adams A."/>
            <person name="Chen W.-J."/>
            <person name="Guiguen Y."/>
        </authorList>
    </citation>
    <scope>NUCLEOTIDE SEQUENCE</scope>
    <source>
        <strain evidence="8">YG-15Mar2019-1</strain>
        <tissue evidence="8">Brain</tissue>
    </source>
</reference>
<keyword evidence="2" id="KW-0238">DNA-binding</keyword>
<dbReference type="SMART" id="SM00338">
    <property type="entry name" value="BRLZ"/>
    <property type="match status" value="1"/>
</dbReference>
<evidence type="ECO:0008006" key="10">
    <source>
        <dbReference type="Google" id="ProtNLM"/>
    </source>
</evidence>
<dbReference type="PROSITE" id="PS00036">
    <property type="entry name" value="BZIP_BASIC"/>
    <property type="match status" value="1"/>
</dbReference>
<dbReference type="InterPro" id="IPR004827">
    <property type="entry name" value="bZIP"/>
</dbReference>
<keyword evidence="9" id="KW-1185">Reference proteome</keyword>
<evidence type="ECO:0000256" key="2">
    <source>
        <dbReference type="ARBA" id="ARBA00023125"/>
    </source>
</evidence>
<comment type="caution">
    <text evidence="8">The sequence shown here is derived from an EMBL/GenBank/DDBJ whole genome shotgun (WGS) entry which is preliminary data.</text>
</comment>
<dbReference type="SUPFAM" id="SSF54695">
    <property type="entry name" value="POZ domain"/>
    <property type="match status" value="1"/>
</dbReference>
<feature type="domain" description="BZIP" evidence="7">
    <location>
        <begin position="520"/>
        <end position="565"/>
    </location>
</feature>
<dbReference type="InterPro" id="IPR011333">
    <property type="entry name" value="SKP1/BTB/POZ_sf"/>
</dbReference>
<dbReference type="PROSITE" id="PS50217">
    <property type="entry name" value="BZIP"/>
    <property type="match status" value="1"/>
</dbReference>
<evidence type="ECO:0000313" key="8">
    <source>
        <dbReference type="EMBL" id="KAG7471196.1"/>
    </source>
</evidence>
<dbReference type="PANTHER" id="PTHR46105">
    <property type="entry name" value="AGAP004733-PA"/>
    <property type="match status" value="1"/>
</dbReference>
<evidence type="ECO:0000256" key="4">
    <source>
        <dbReference type="SAM" id="Coils"/>
    </source>
</evidence>
<protein>
    <recommendedName>
        <fullName evidence="10">BTB and CNC-like protein 1</fullName>
    </recommendedName>
</protein>
<accession>A0A9D3PXV4</accession>
<dbReference type="AlphaFoldDB" id="A0A9D3PXV4"/>
<dbReference type="GO" id="GO:0000978">
    <property type="term" value="F:RNA polymerase II cis-regulatory region sequence-specific DNA binding"/>
    <property type="evidence" value="ECO:0007669"/>
    <property type="project" value="TreeGrafter"/>
</dbReference>
<dbReference type="Pfam" id="PF03131">
    <property type="entry name" value="bZIP_Maf"/>
    <property type="match status" value="1"/>
</dbReference>
<evidence type="ECO:0000256" key="3">
    <source>
        <dbReference type="ARBA" id="ARBA00023163"/>
    </source>
</evidence>